<keyword evidence="2" id="KW-1185">Reference proteome</keyword>
<dbReference type="RefSeq" id="WP_231289234.1">
    <property type="nucleotide sequence ID" value="NZ_LAOI01000001.1"/>
</dbReference>
<proteinExistence type="predicted"/>
<name>A0A0F3QB14_RICBE</name>
<comment type="caution">
    <text evidence="1">The sequence shown here is derived from an EMBL/GenBank/DDBJ whole genome shotgun (WGS) entry which is preliminary data.</text>
</comment>
<organism evidence="1 2">
    <name type="scientific">Rickettsia bellii str. RML An4</name>
    <dbReference type="NCBI Taxonomy" id="1359193"/>
    <lineage>
        <taxon>Bacteria</taxon>
        <taxon>Pseudomonadati</taxon>
        <taxon>Pseudomonadota</taxon>
        <taxon>Alphaproteobacteria</taxon>
        <taxon>Rickettsiales</taxon>
        <taxon>Rickettsiaceae</taxon>
        <taxon>Rickettsieae</taxon>
        <taxon>Rickettsia</taxon>
        <taxon>belli group</taxon>
    </lineage>
</organism>
<accession>A0A0F3QB14</accession>
<dbReference type="Proteomes" id="UP000033661">
    <property type="component" value="Unassembled WGS sequence"/>
</dbReference>
<dbReference type="AlphaFoldDB" id="A0A0F3QB14"/>
<dbReference type="EMBL" id="LAOI01000001">
    <property type="protein sequence ID" value="KJV89366.1"/>
    <property type="molecule type" value="Genomic_DNA"/>
</dbReference>
<evidence type="ECO:0000313" key="1">
    <source>
        <dbReference type="EMBL" id="KJV89366.1"/>
    </source>
</evidence>
<evidence type="ECO:0000313" key="2">
    <source>
        <dbReference type="Proteomes" id="UP000033661"/>
    </source>
</evidence>
<gene>
    <name evidence="1" type="ORF">RBEAN4_0343</name>
</gene>
<protein>
    <submittedName>
        <fullName evidence="1">Uncharacterized protein</fullName>
    </submittedName>
</protein>
<dbReference type="PROSITE" id="PS51257">
    <property type="entry name" value="PROKAR_LIPOPROTEIN"/>
    <property type="match status" value="1"/>
</dbReference>
<dbReference type="PATRIC" id="fig|1359193.3.peg.325"/>
<sequence length="323" mass="37994">MSSKLEIILNYYNNISAFSACLWKSTTALARFDFGKLFKIWGYDKNFDNLPTTTKNFVYTEHLQALLSSIAKTKKYQGENITDKNWQNIFNELNNYDHFLHIKLQKLIGIENKNLIDAILKYIGDIKSLEFIELRNKVQLFLENNFEHYEKLFESAEKISNTSYPLTKEYFLYRYVAKAILYKPNVNYAEEFNKEKEIHLNFVRYISSLKQSYFKLEKAKEQFNEEHKINSWLIEKSNSVSNHSGKIALTYSTLITGVILLRSYVFDEEEPLYELCALPTTILAILQLLLSFPSTVLSIKQTKIINYNLFKELENKTNDKSFI</sequence>
<reference evidence="1 2" key="1">
    <citation type="submission" date="2015-02" db="EMBL/GenBank/DDBJ databases">
        <title>Genome Sequencing of Rickettsiales.</title>
        <authorList>
            <person name="Daugherty S.C."/>
            <person name="Su Q."/>
            <person name="Abolude K."/>
            <person name="Beier-Sexton M."/>
            <person name="Carlyon J.A."/>
            <person name="Carter R."/>
            <person name="Day N.P."/>
            <person name="Dumler S.J."/>
            <person name="Dyachenko V."/>
            <person name="Godinez A."/>
            <person name="Kurtti T.J."/>
            <person name="Lichay M."/>
            <person name="Mullins K.E."/>
            <person name="Ott S."/>
            <person name="Pappas-Brown V."/>
            <person name="Paris D.H."/>
            <person name="Patel P."/>
            <person name="Richards A.L."/>
            <person name="Sadzewicz L."/>
            <person name="Sears K."/>
            <person name="Seidman D."/>
            <person name="Sengamalay N."/>
            <person name="Stenos J."/>
            <person name="Tallon L.J."/>
            <person name="Vincent G."/>
            <person name="Fraser C.M."/>
            <person name="Munderloh U."/>
            <person name="Dunning-Hotopp J.C."/>
        </authorList>
    </citation>
    <scope>NUCLEOTIDE SEQUENCE [LARGE SCALE GENOMIC DNA]</scope>
    <source>
        <strain evidence="1 2">RML An4</strain>
    </source>
</reference>